<dbReference type="NCBIfam" id="NF001679">
    <property type="entry name" value="PRK00440.1"/>
    <property type="match status" value="1"/>
</dbReference>
<evidence type="ECO:0000256" key="5">
    <source>
        <dbReference type="ARBA" id="ARBA00022840"/>
    </source>
</evidence>
<evidence type="ECO:0000256" key="1">
    <source>
        <dbReference type="ARBA" id="ARBA00004123"/>
    </source>
</evidence>
<dbReference type="SUPFAM" id="SSF48019">
    <property type="entry name" value="post-AAA+ oligomerization domain-like"/>
    <property type="match status" value="1"/>
</dbReference>
<dbReference type="InterPro" id="IPR050238">
    <property type="entry name" value="DNA_Rep/Repair_Clamp_Loader"/>
</dbReference>
<evidence type="ECO:0000256" key="7">
    <source>
        <dbReference type="ARBA" id="ARBA00080380"/>
    </source>
</evidence>
<name>A0A6P3WR35_DINQU</name>
<dbReference type="InterPro" id="IPR047854">
    <property type="entry name" value="RFC_lid"/>
</dbReference>
<keyword evidence="5" id="KW-0067">ATP-binding</keyword>
<comment type="similarity">
    <text evidence="2">Belongs to the activator 1 small subunits family.</text>
</comment>
<proteinExistence type="inferred from homology"/>
<dbReference type="InterPro" id="IPR008921">
    <property type="entry name" value="DNA_pol3_clamp-load_cplx_C"/>
</dbReference>
<dbReference type="Gene3D" id="1.10.8.60">
    <property type="match status" value="1"/>
</dbReference>
<dbReference type="InterPro" id="IPR003593">
    <property type="entry name" value="AAA+_ATPase"/>
</dbReference>
<keyword evidence="4" id="KW-0547">Nucleotide-binding</keyword>
<gene>
    <name evidence="10" type="primary">LOC106741090</name>
</gene>
<dbReference type="GeneID" id="106741090"/>
<dbReference type="FunFam" id="3.40.50.300:FF:000129">
    <property type="entry name" value="Replication factor C subunit 5"/>
    <property type="match status" value="1"/>
</dbReference>
<dbReference type="RefSeq" id="XP_014468219.1">
    <property type="nucleotide sequence ID" value="XM_014612733.1"/>
</dbReference>
<dbReference type="InterPro" id="IPR003959">
    <property type="entry name" value="ATPase_AAA_core"/>
</dbReference>
<dbReference type="GO" id="GO:0016887">
    <property type="term" value="F:ATP hydrolysis activity"/>
    <property type="evidence" value="ECO:0007669"/>
    <property type="project" value="InterPro"/>
</dbReference>
<sequence length="328" mass="37059">MASNGEQLANLPWVEKYRPKNLDELISHETIIKTINKFIDENQLPHLLLYGPPGTGKTSTILACAHKLYTPAQFNSMVLELNASDDRGIGIVRGQILSFASTGTMYKSAFKLIILDEADAMTNDAQNALRRIIEKYTDNVRFCIICNYLSKIIPPLQSRCTRFRFLPLASEQIIPRLNHVIKMENLNVTEDGKQALMTLSGGDMRKVISVLQSTSFAYGVVNEENVYNCVGHPLPSDIRKIVNWLLNEPYDTCYKNIQELKLNKGLALQDILTEIHSCIIKIDFPDLLFMDLLCKLAKIEKRLASGCRDSIQVNSLVSAFYEVRDIET</sequence>
<evidence type="ECO:0000313" key="9">
    <source>
        <dbReference type="Proteomes" id="UP000515204"/>
    </source>
</evidence>
<evidence type="ECO:0000256" key="2">
    <source>
        <dbReference type="ARBA" id="ARBA00005378"/>
    </source>
</evidence>
<keyword evidence="9" id="KW-1185">Reference proteome</keyword>
<organism evidence="9 10">
    <name type="scientific">Dinoponera quadriceps</name>
    <name type="common">South American ant</name>
    <dbReference type="NCBI Taxonomy" id="609295"/>
    <lineage>
        <taxon>Eukaryota</taxon>
        <taxon>Metazoa</taxon>
        <taxon>Ecdysozoa</taxon>
        <taxon>Arthropoda</taxon>
        <taxon>Hexapoda</taxon>
        <taxon>Insecta</taxon>
        <taxon>Pterygota</taxon>
        <taxon>Neoptera</taxon>
        <taxon>Endopterygota</taxon>
        <taxon>Hymenoptera</taxon>
        <taxon>Apocrita</taxon>
        <taxon>Aculeata</taxon>
        <taxon>Formicoidea</taxon>
        <taxon>Formicidae</taxon>
        <taxon>Ponerinae</taxon>
        <taxon>Ponerini</taxon>
        <taxon>Dinoponera</taxon>
    </lineage>
</organism>
<feature type="domain" description="AAA+ ATPase" evidence="8">
    <location>
        <begin position="43"/>
        <end position="171"/>
    </location>
</feature>
<dbReference type="CTD" id="5983"/>
<evidence type="ECO:0000256" key="3">
    <source>
        <dbReference type="ARBA" id="ARBA00022705"/>
    </source>
</evidence>
<dbReference type="Gene3D" id="3.40.50.300">
    <property type="entry name" value="P-loop containing nucleotide triphosphate hydrolases"/>
    <property type="match status" value="1"/>
</dbReference>
<dbReference type="GO" id="GO:0003677">
    <property type="term" value="F:DNA binding"/>
    <property type="evidence" value="ECO:0007669"/>
    <property type="project" value="InterPro"/>
</dbReference>
<dbReference type="Gene3D" id="1.20.272.10">
    <property type="match status" value="1"/>
</dbReference>
<keyword evidence="6" id="KW-0539">Nucleus</keyword>
<dbReference type="SUPFAM" id="SSF52540">
    <property type="entry name" value="P-loop containing nucleoside triphosphate hydrolases"/>
    <property type="match status" value="1"/>
</dbReference>
<dbReference type="PANTHER" id="PTHR11669:SF9">
    <property type="entry name" value="REPLICATION FACTOR C SUBUNIT 5"/>
    <property type="match status" value="1"/>
</dbReference>
<evidence type="ECO:0000313" key="10">
    <source>
        <dbReference type="RefSeq" id="XP_014468219.1"/>
    </source>
</evidence>
<dbReference type="GO" id="GO:0005663">
    <property type="term" value="C:DNA replication factor C complex"/>
    <property type="evidence" value="ECO:0007669"/>
    <property type="project" value="TreeGrafter"/>
</dbReference>
<dbReference type="GO" id="GO:0006281">
    <property type="term" value="P:DNA repair"/>
    <property type="evidence" value="ECO:0007669"/>
    <property type="project" value="TreeGrafter"/>
</dbReference>
<dbReference type="KEGG" id="dqu:106741090"/>
<dbReference type="Proteomes" id="UP000515204">
    <property type="component" value="Unplaced"/>
</dbReference>
<dbReference type="CDD" id="cd18140">
    <property type="entry name" value="HLD_clamp_RFC"/>
    <property type="match status" value="1"/>
</dbReference>
<dbReference type="GO" id="GO:0006261">
    <property type="term" value="P:DNA-templated DNA replication"/>
    <property type="evidence" value="ECO:0007669"/>
    <property type="project" value="TreeGrafter"/>
</dbReference>
<dbReference type="Pfam" id="PF00004">
    <property type="entry name" value="AAA"/>
    <property type="match status" value="1"/>
</dbReference>
<accession>A0A6P3WR35</accession>
<dbReference type="AlphaFoldDB" id="A0A6P3WR35"/>
<dbReference type="FunFam" id="1.20.272.10:FF:000004">
    <property type="entry name" value="Replication factor C subunit 5"/>
    <property type="match status" value="1"/>
</dbReference>
<protein>
    <recommendedName>
        <fullName evidence="7">Activator 1 subunit 5</fullName>
    </recommendedName>
</protein>
<evidence type="ECO:0000259" key="8">
    <source>
        <dbReference type="SMART" id="SM00382"/>
    </source>
</evidence>
<comment type="subcellular location">
    <subcellularLocation>
        <location evidence="1">Nucleus</location>
    </subcellularLocation>
</comment>
<dbReference type="Pfam" id="PF08542">
    <property type="entry name" value="Rep_fac_C"/>
    <property type="match status" value="1"/>
</dbReference>
<dbReference type="GO" id="GO:0005634">
    <property type="term" value="C:nucleus"/>
    <property type="evidence" value="ECO:0007669"/>
    <property type="project" value="UniProtKB-SubCell"/>
</dbReference>
<dbReference type="OrthoDB" id="10254700at2759"/>
<dbReference type="PANTHER" id="PTHR11669">
    <property type="entry name" value="REPLICATION FACTOR C / DNA POLYMERASE III GAMMA-TAU SUBUNIT"/>
    <property type="match status" value="1"/>
</dbReference>
<evidence type="ECO:0000256" key="4">
    <source>
        <dbReference type="ARBA" id="ARBA00022741"/>
    </source>
</evidence>
<dbReference type="InterPro" id="IPR027417">
    <property type="entry name" value="P-loop_NTPase"/>
</dbReference>
<reference evidence="10" key="1">
    <citation type="submission" date="2025-08" db="UniProtKB">
        <authorList>
            <consortium name="RefSeq"/>
        </authorList>
    </citation>
    <scope>IDENTIFICATION</scope>
</reference>
<evidence type="ECO:0000256" key="6">
    <source>
        <dbReference type="ARBA" id="ARBA00023242"/>
    </source>
</evidence>
<dbReference type="GO" id="GO:0005524">
    <property type="term" value="F:ATP binding"/>
    <property type="evidence" value="ECO:0007669"/>
    <property type="project" value="UniProtKB-KW"/>
</dbReference>
<dbReference type="InterPro" id="IPR013748">
    <property type="entry name" value="Rep_factorC_C"/>
</dbReference>
<dbReference type="SMART" id="SM00382">
    <property type="entry name" value="AAA"/>
    <property type="match status" value="1"/>
</dbReference>
<keyword evidence="3" id="KW-0235">DNA replication</keyword>
<dbReference type="FunFam" id="1.10.8.60:FF:000028">
    <property type="entry name" value="Replication factor C subunit 5"/>
    <property type="match status" value="1"/>
</dbReference>
<dbReference type="GO" id="GO:0003689">
    <property type="term" value="F:DNA clamp loader activity"/>
    <property type="evidence" value="ECO:0007669"/>
    <property type="project" value="TreeGrafter"/>
</dbReference>
<dbReference type="CDD" id="cd00009">
    <property type="entry name" value="AAA"/>
    <property type="match status" value="1"/>
</dbReference>